<dbReference type="PANTHER" id="PTHR17616:SF8">
    <property type="entry name" value="TRANSCRIPTIONAL COACTIVATOR YORKIE"/>
    <property type="match status" value="1"/>
</dbReference>
<dbReference type="AlphaFoldDB" id="A0A915IBM4"/>
<feature type="compositionally biased region" description="Low complexity" evidence="5">
    <location>
        <begin position="128"/>
        <end position="141"/>
    </location>
</feature>
<dbReference type="PANTHER" id="PTHR17616">
    <property type="entry name" value="YES-ASSOCIATED PROTEIN YAP1 FAMILY MEMBER"/>
    <property type="match status" value="1"/>
</dbReference>
<dbReference type="CDD" id="cd00201">
    <property type="entry name" value="WW"/>
    <property type="match status" value="1"/>
</dbReference>
<protein>
    <submittedName>
        <fullName evidence="8">WW domain-containing protein</fullName>
    </submittedName>
</protein>
<accession>A0A915IBM4</accession>
<feature type="compositionally biased region" description="Polar residues" evidence="5">
    <location>
        <begin position="148"/>
        <end position="162"/>
    </location>
</feature>
<dbReference type="GO" id="GO:0005634">
    <property type="term" value="C:nucleus"/>
    <property type="evidence" value="ECO:0007669"/>
    <property type="project" value="UniProtKB-SubCell"/>
</dbReference>
<name>A0A915IBM4_ROMCU</name>
<dbReference type="InterPro" id="IPR036020">
    <property type="entry name" value="WW_dom_sf"/>
</dbReference>
<sequence length="353" mass="38733">WVISEKEKAHSAVFYFTWLDTIRQIQPLFCGFSGMSHLSSSSKVVISSPNVELNQQLDDHFKKSIEQIHNSSNTNAALTSSWRDKQLPRSFFEPSLQQGPFSTVGRSVNHSRDNSTDSSGRYTQSPPSTAGSGTTSAATTTVAHNRAHSSPATLTPAQLSLPPNATNRRLNLLSNVNHSSGGGSPCGVRHISAVNVGNAALPPLVPAPTPNAHQRFYSYDSSVNNPANNNAMMVTDFDDLVVLSSDNWDKTGDNGQHFIMNCIRKSFASNIFSIEASSPKIFASFSFADKRTLIEDPRKCVSSGHLNQAANIYVENNAQDLGPLPPNWEVSYFEGHKYFIDHNTQTTTWFDPR</sequence>
<dbReference type="InterPro" id="IPR051583">
    <property type="entry name" value="YAP1"/>
</dbReference>
<evidence type="ECO:0000256" key="4">
    <source>
        <dbReference type="ARBA" id="ARBA00023242"/>
    </source>
</evidence>
<dbReference type="Proteomes" id="UP000887565">
    <property type="component" value="Unplaced"/>
</dbReference>
<dbReference type="PROSITE" id="PS50020">
    <property type="entry name" value="WW_DOMAIN_2"/>
    <property type="match status" value="1"/>
</dbReference>
<feature type="compositionally biased region" description="Polar residues" evidence="5">
    <location>
        <begin position="95"/>
        <end position="108"/>
    </location>
</feature>
<evidence type="ECO:0000259" key="6">
    <source>
        <dbReference type="PROSITE" id="PS50020"/>
    </source>
</evidence>
<dbReference type="GO" id="GO:0005737">
    <property type="term" value="C:cytoplasm"/>
    <property type="evidence" value="ECO:0007669"/>
    <property type="project" value="UniProtKB-SubCell"/>
</dbReference>
<feature type="domain" description="WW" evidence="6">
    <location>
        <begin position="322"/>
        <end position="353"/>
    </location>
</feature>
<proteinExistence type="predicted"/>
<feature type="region of interest" description="Disordered" evidence="5">
    <location>
        <begin position="93"/>
        <end position="162"/>
    </location>
</feature>
<dbReference type="InterPro" id="IPR001202">
    <property type="entry name" value="WW_dom"/>
</dbReference>
<dbReference type="GO" id="GO:0035329">
    <property type="term" value="P:hippo signaling"/>
    <property type="evidence" value="ECO:0007669"/>
    <property type="project" value="TreeGrafter"/>
</dbReference>
<evidence type="ECO:0000256" key="2">
    <source>
        <dbReference type="ARBA" id="ARBA00004496"/>
    </source>
</evidence>
<dbReference type="PROSITE" id="PS01159">
    <property type="entry name" value="WW_DOMAIN_1"/>
    <property type="match status" value="1"/>
</dbReference>
<dbReference type="GO" id="GO:0003713">
    <property type="term" value="F:transcription coactivator activity"/>
    <property type="evidence" value="ECO:0007669"/>
    <property type="project" value="TreeGrafter"/>
</dbReference>
<comment type="subcellular location">
    <subcellularLocation>
        <location evidence="2">Cytoplasm</location>
    </subcellularLocation>
    <subcellularLocation>
        <location evidence="1">Nucleus</location>
    </subcellularLocation>
</comment>
<evidence type="ECO:0000256" key="1">
    <source>
        <dbReference type="ARBA" id="ARBA00004123"/>
    </source>
</evidence>
<keyword evidence="7" id="KW-1185">Reference proteome</keyword>
<organism evidence="7 8">
    <name type="scientific">Romanomermis culicivorax</name>
    <name type="common">Nematode worm</name>
    <dbReference type="NCBI Taxonomy" id="13658"/>
    <lineage>
        <taxon>Eukaryota</taxon>
        <taxon>Metazoa</taxon>
        <taxon>Ecdysozoa</taxon>
        <taxon>Nematoda</taxon>
        <taxon>Enoplea</taxon>
        <taxon>Dorylaimia</taxon>
        <taxon>Mermithida</taxon>
        <taxon>Mermithoidea</taxon>
        <taxon>Mermithidae</taxon>
        <taxon>Romanomermis</taxon>
    </lineage>
</organism>
<dbReference type="WBParaSite" id="nRc.2.0.1.t11579-RA">
    <property type="protein sequence ID" value="nRc.2.0.1.t11579-RA"/>
    <property type="gene ID" value="nRc.2.0.1.g11579"/>
</dbReference>
<dbReference type="Gene3D" id="2.20.70.10">
    <property type="match status" value="1"/>
</dbReference>
<keyword evidence="3" id="KW-0963">Cytoplasm</keyword>
<evidence type="ECO:0000313" key="8">
    <source>
        <dbReference type="WBParaSite" id="nRc.2.0.1.t11579-RA"/>
    </source>
</evidence>
<reference evidence="8" key="1">
    <citation type="submission" date="2022-11" db="UniProtKB">
        <authorList>
            <consortium name="WormBaseParasite"/>
        </authorList>
    </citation>
    <scope>IDENTIFICATION</scope>
</reference>
<dbReference type="GO" id="GO:0045944">
    <property type="term" value="P:positive regulation of transcription by RNA polymerase II"/>
    <property type="evidence" value="ECO:0007669"/>
    <property type="project" value="TreeGrafter"/>
</dbReference>
<evidence type="ECO:0000313" key="7">
    <source>
        <dbReference type="Proteomes" id="UP000887565"/>
    </source>
</evidence>
<evidence type="ECO:0000256" key="3">
    <source>
        <dbReference type="ARBA" id="ARBA00022490"/>
    </source>
</evidence>
<dbReference type="SUPFAM" id="SSF51045">
    <property type="entry name" value="WW domain"/>
    <property type="match status" value="1"/>
</dbReference>
<evidence type="ECO:0000256" key="5">
    <source>
        <dbReference type="SAM" id="MobiDB-lite"/>
    </source>
</evidence>
<feature type="compositionally biased region" description="Polar residues" evidence="5">
    <location>
        <begin position="116"/>
        <end position="127"/>
    </location>
</feature>
<keyword evidence="4" id="KW-0539">Nucleus</keyword>